<dbReference type="EMBL" id="JACHJG010000008">
    <property type="protein sequence ID" value="MBB4887887.1"/>
    <property type="molecule type" value="Genomic_DNA"/>
</dbReference>
<keyword evidence="3" id="KW-1185">Reference proteome</keyword>
<accession>A0A7W7LDE9</accession>
<sequence length="340" mass="35639">MWRCRSGVRGVAETERGEARAGGAASVGRIGGARAAAVATARARFLRHVTEAQVSLPASRSCACPRTEPPVPACWGWRARAASCGSCTAWSRGVRKRDGMGRPAGDVPGQLLQRGGRGPCDAGRRWCEPPRRAVSGPCPPRRQHHGDQHAGRVRDDGVPSAPPSGGLHAADDIHQREGCREVPEEVGDAAGGPEPVEECEGMGRGLRQDMRIRCPRASPPTARGPHCPTRSVVRDHRRHARGFRSSSWAQHSTGRIVDGVRRAPVPSMSGSVRSDAVNPHCRGRSRPLVAGFPADREGSHGAGACCGPCPLGAGVCTFGHTSAVVGVPSTAGPQRSWAGG</sequence>
<proteinExistence type="predicted"/>
<feature type="region of interest" description="Disordered" evidence="1">
    <location>
        <begin position="1"/>
        <end position="23"/>
    </location>
</feature>
<feature type="compositionally biased region" description="Basic and acidic residues" evidence="1">
    <location>
        <begin position="122"/>
        <end position="131"/>
    </location>
</feature>
<evidence type="ECO:0000313" key="3">
    <source>
        <dbReference type="Proteomes" id="UP000556436"/>
    </source>
</evidence>
<name>A0A7W7LDE9_STRNE</name>
<feature type="compositionally biased region" description="Basic and acidic residues" evidence="1">
    <location>
        <begin position="145"/>
        <end position="157"/>
    </location>
</feature>
<feature type="region of interest" description="Disordered" evidence="1">
    <location>
        <begin position="98"/>
        <end position="201"/>
    </location>
</feature>
<gene>
    <name evidence="2" type="ORF">FHS38_003955</name>
</gene>
<feature type="compositionally biased region" description="Basic and acidic residues" evidence="1">
    <location>
        <begin position="169"/>
        <end position="183"/>
    </location>
</feature>
<reference evidence="2 3" key="1">
    <citation type="submission" date="2020-08" db="EMBL/GenBank/DDBJ databases">
        <title>Genomic Encyclopedia of Type Strains, Phase III (KMG-III): the genomes of soil and plant-associated and newly described type strains.</title>
        <authorList>
            <person name="Whitman W."/>
        </authorList>
    </citation>
    <scope>NUCLEOTIDE SEQUENCE [LARGE SCALE GENOMIC DNA]</scope>
    <source>
        <strain evidence="2 3">CECT 3265</strain>
    </source>
</reference>
<organism evidence="2 3">
    <name type="scientific">Streptomyces netropsis</name>
    <name type="common">Streptoverticillium netropsis</name>
    <dbReference type="NCBI Taxonomy" id="55404"/>
    <lineage>
        <taxon>Bacteria</taxon>
        <taxon>Bacillati</taxon>
        <taxon>Actinomycetota</taxon>
        <taxon>Actinomycetes</taxon>
        <taxon>Kitasatosporales</taxon>
        <taxon>Streptomycetaceae</taxon>
        <taxon>Streptomyces</taxon>
    </lineage>
</organism>
<dbReference type="Proteomes" id="UP000556436">
    <property type="component" value="Unassembled WGS sequence"/>
</dbReference>
<comment type="caution">
    <text evidence="2">The sequence shown here is derived from an EMBL/GenBank/DDBJ whole genome shotgun (WGS) entry which is preliminary data.</text>
</comment>
<evidence type="ECO:0000256" key="1">
    <source>
        <dbReference type="SAM" id="MobiDB-lite"/>
    </source>
</evidence>
<evidence type="ECO:0000313" key="2">
    <source>
        <dbReference type="EMBL" id="MBB4887887.1"/>
    </source>
</evidence>
<protein>
    <submittedName>
        <fullName evidence="2">Uncharacterized protein</fullName>
    </submittedName>
</protein>
<dbReference type="AlphaFoldDB" id="A0A7W7LDE9"/>